<dbReference type="EMBL" id="FN654303">
    <property type="protein sequence ID" value="CBY31449.1"/>
    <property type="molecule type" value="Genomic_DNA"/>
</dbReference>
<keyword evidence="1" id="KW-0472">Membrane</keyword>
<organism evidence="2">
    <name type="scientific">Oikopleura dioica</name>
    <name type="common">Tunicate</name>
    <dbReference type="NCBI Taxonomy" id="34765"/>
    <lineage>
        <taxon>Eukaryota</taxon>
        <taxon>Metazoa</taxon>
        <taxon>Chordata</taxon>
        <taxon>Tunicata</taxon>
        <taxon>Appendicularia</taxon>
        <taxon>Copelata</taxon>
        <taxon>Oikopleuridae</taxon>
        <taxon>Oikopleura</taxon>
    </lineage>
</organism>
<protein>
    <submittedName>
        <fullName evidence="2">Uncharacterized protein</fullName>
    </submittedName>
</protein>
<name>E4Y749_OIKDI</name>
<dbReference type="Proteomes" id="UP000011014">
    <property type="component" value="Unassembled WGS sequence"/>
</dbReference>
<evidence type="ECO:0000313" key="2">
    <source>
        <dbReference type="EMBL" id="CBY31449.1"/>
    </source>
</evidence>
<feature type="transmembrane region" description="Helical" evidence="1">
    <location>
        <begin position="15"/>
        <end position="33"/>
    </location>
</feature>
<proteinExistence type="predicted"/>
<gene>
    <name evidence="2" type="ORF">GSOID_T00025354001</name>
</gene>
<sequence>MVRDESKIANLSNGIWISSFLLVLFFGMMNHSCKPEEHKTTRIAKISPMLAISGVPGSGERVLEFYLRQLPDSFVNLKSPKTAEIFEEWSASWFSSEKEIKRLREAGVHELVVHDAMTQVLFKNLRWTR</sequence>
<dbReference type="AlphaFoldDB" id="E4Y749"/>
<reference evidence="2" key="1">
    <citation type="journal article" date="2010" name="Science">
        <title>Plasticity of animal genome architecture unmasked by rapid evolution of a pelagic tunicate.</title>
        <authorList>
            <person name="Denoeud F."/>
            <person name="Henriet S."/>
            <person name="Mungpakdee S."/>
            <person name="Aury J.M."/>
            <person name="Da Silva C."/>
            <person name="Brinkmann H."/>
            <person name="Mikhaleva J."/>
            <person name="Olsen L.C."/>
            <person name="Jubin C."/>
            <person name="Canestro C."/>
            <person name="Bouquet J.M."/>
            <person name="Danks G."/>
            <person name="Poulain J."/>
            <person name="Campsteijn C."/>
            <person name="Adamski M."/>
            <person name="Cross I."/>
            <person name="Yadetie F."/>
            <person name="Muffato M."/>
            <person name="Louis A."/>
            <person name="Butcher S."/>
            <person name="Tsagkogeorga G."/>
            <person name="Konrad A."/>
            <person name="Singh S."/>
            <person name="Jensen M.F."/>
            <person name="Cong E.H."/>
            <person name="Eikeseth-Otteraa H."/>
            <person name="Noel B."/>
            <person name="Anthouard V."/>
            <person name="Porcel B.M."/>
            <person name="Kachouri-Lafond R."/>
            <person name="Nishino A."/>
            <person name="Ugolini M."/>
            <person name="Chourrout P."/>
            <person name="Nishida H."/>
            <person name="Aasland R."/>
            <person name="Huzurbazar S."/>
            <person name="Westhof E."/>
            <person name="Delsuc F."/>
            <person name="Lehrach H."/>
            <person name="Reinhardt R."/>
            <person name="Weissenbach J."/>
            <person name="Roy S.W."/>
            <person name="Artiguenave F."/>
            <person name="Postlethwait J.H."/>
            <person name="Manak J.R."/>
            <person name="Thompson E.M."/>
            <person name="Jaillon O."/>
            <person name="Du Pasquier L."/>
            <person name="Boudinot P."/>
            <person name="Liberles D.A."/>
            <person name="Volff J.N."/>
            <person name="Philippe H."/>
            <person name="Lenhard B."/>
            <person name="Roest Crollius H."/>
            <person name="Wincker P."/>
            <person name="Chourrout D."/>
        </authorList>
    </citation>
    <scope>NUCLEOTIDE SEQUENCE [LARGE SCALE GENOMIC DNA]</scope>
</reference>
<accession>E4Y749</accession>
<evidence type="ECO:0000256" key="1">
    <source>
        <dbReference type="SAM" id="Phobius"/>
    </source>
</evidence>
<feature type="non-terminal residue" evidence="2">
    <location>
        <position position="129"/>
    </location>
</feature>
<keyword evidence="1" id="KW-0812">Transmembrane</keyword>
<keyword evidence="1" id="KW-1133">Transmembrane helix</keyword>